<gene>
    <name evidence="8" type="ORF">FJQ54_12910</name>
</gene>
<evidence type="ECO:0000256" key="6">
    <source>
        <dbReference type="SAM" id="Phobius"/>
    </source>
</evidence>
<dbReference type="GO" id="GO:0004713">
    <property type="term" value="F:protein tyrosine kinase activity"/>
    <property type="evidence" value="ECO:0007669"/>
    <property type="project" value="TreeGrafter"/>
</dbReference>
<sequence length="465" mass="50167">MSVIQFLRILLARWKLILATTLACLVVATTVAMLLPKRYPATARVLMDMSKDPVTGEVLVARGSGYVGTQIAIIKDMRVAGAVVDRLNLTSDPSLVEAYEATGRSVDDGGMRQWLGARIIEGTDATMVGGSNILEIIYQSDDPERAKRIVGVIRDAYIQESLRLRTDPAGRTGTWYQEQTELARKDLAAAESAMSDYMSKNNIIMVGGVDSETAKLASLQAALQQAQGMESSNAIASSGRLANDPVTDQLSVQLAQIEDELALAGARLGTAHPNYKAILARRNTVQNQMNQARSRSQQSVSALSGAAKQSVSQLTREVETQSKLVLERKPVLDELVRLSREVELKRSQYEESNKRTGELKLAADLSEPGVIVMGDPTASRTPSWPKVNQVILLSGLLGFGFGLAAALIAEFVARRVRGHEDLSFAAGAPVLSIVGASPPSPLRQQLRKLLGRRSPGEPDADLQAI</sequence>
<dbReference type="InterPro" id="IPR050445">
    <property type="entry name" value="Bact_polysacc_biosynth/exp"/>
</dbReference>
<dbReference type="Proteomes" id="UP000319897">
    <property type="component" value="Unassembled WGS sequence"/>
</dbReference>
<evidence type="ECO:0000259" key="7">
    <source>
        <dbReference type="Pfam" id="PF02706"/>
    </source>
</evidence>
<comment type="subcellular location">
    <subcellularLocation>
        <location evidence="1">Cell membrane</location>
        <topology evidence="1">Multi-pass membrane protein</topology>
    </subcellularLocation>
</comment>
<dbReference type="AlphaFoldDB" id="A0A501XGT5"/>
<accession>A0A501XGT5</accession>
<evidence type="ECO:0000256" key="5">
    <source>
        <dbReference type="ARBA" id="ARBA00023136"/>
    </source>
</evidence>
<evidence type="ECO:0000313" key="8">
    <source>
        <dbReference type="EMBL" id="TPE59822.1"/>
    </source>
</evidence>
<evidence type="ECO:0000313" key="9">
    <source>
        <dbReference type="Proteomes" id="UP000319897"/>
    </source>
</evidence>
<organism evidence="8 9">
    <name type="scientific">Sandaracinobacter neustonicus</name>
    <dbReference type="NCBI Taxonomy" id="1715348"/>
    <lineage>
        <taxon>Bacteria</taxon>
        <taxon>Pseudomonadati</taxon>
        <taxon>Pseudomonadota</taxon>
        <taxon>Alphaproteobacteria</taxon>
        <taxon>Sphingomonadales</taxon>
        <taxon>Sphingosinicellaceae</taxon>
        <taxon>Sandaracinobacter</taxon>
    </lineage>
</organism>
<protein>
    <recommendedName>
        <fullName evidence="7">Polysaccharide chain length determinant N-terminal domain-containing protein</fullName>
    </recommendedName>
</protein>
<keyword evidence="9" id="KW-1185">Reference proteome</keyword>
<dbReference type="Pfam" id="PF02706">
    <property type="entry name" value="Wzz"/>
    <property type="match status" value="1"/>
</dbReference>
<keyword evidence="2" id="KW-1003">Cell membrane</keyword>
<dbReference type="OrthoDB" id="7504426at2"/>
<dbReference type="GO" id="GO:0005886">
    <property type="term" value="C:plasma membrane"/>
    <property type="evidence" value="ECO:0007669"/>
    <property type="project" value="UniProtKB-SubCell"/>
</dbReference>
<keyword evidence="3 6" id="KW-0812">Transmembrane</keyword>
<dbReference type="RefSeq" id="WP_140928831.1">
    <property type="nucleotide sequence ID" value="NZ_VFSU01000029.1"/>
</dbReference>
<proteinExistence type="predicted"/>
<evidence type="ECO:0000256" key="2">
    <source>
        <dbReference type="ARBA" id="ARBA00022475"/>
    </source>
</evidence>
<dbReference type="InterPro" id="IPR003856">
    <property type="entry name" value="LPS_length_determ_N"/>
</dbReference>
<reference evidence="8 9" key="1">
    <citation type="submission" date="2019-06" db="EMBL/GenBank/DDBJ databases">
        <authorList>
            <person name="Lee I."/>
            <person name="Jang G.I."/>
            <person name="Hwang C.Y."/>
        </authorList>
    </citation>
    <scope>NUCLEOTIDE SEQUENCE [LARGE SCALE GENOMIC DNA]</scope>
    <source>
        <strain evidence="8 9">PAMC 28131</strain>
    </source>
</reference>
<evidence type="ECO:0000256" key="1">
    <source>
        <dbReference type="ARBA" id="ARBA00004651"/>
    </source>
</evidence>
<feature type="transmembrane region" description="Helical" evidence="6">
    <location>
        <begin position="390"/>
        <end position="413"/>
    </location>
</feature>
<name>A0A501XGT5_9SPHN</name>
<dbReference type="EMBL" id="VFSU01000029">
    <property type="protein sequence ID" value="TPE59822.1"/>
    <property type="molecule type" value="Genomic_DNA"/>
</dbReference>
<keyword evidence="4 6" id="KW-1133">Transmembrane helix</keyword>
<evidence type="ECO:0000256" key="4">
    <source>
        <dbReference type="ARBA" id="ARBA00022989"/>
    </source>
</evidence>
<evidence type="ECO:0000256" key="3">
    <source>
        <dbReference type="ARBA" id="ARBA00022692"/>
    </source>
</evidence>
<dbReference type="PANTHER" id="PTHR32309:SF13">
    <property type="entry name" value="FERRIC ENTEROBACTIN TRANSPORT PROTEIN FEPE"/>
    <property type="match status" value="1"/>
</dbReference>
<dbReference type="PANTHER" id="PTHR32309">
    <property type="entry name" value="TYROSINE-PROTEIN KINASE"/>
    <property type="match status" value="1"/>
</dbReference>
<comment type="caution">
    <text evidence="8">The sequence shown here is derived from an EMBL/GenBank/DDBJ whole genome shotgun (WGS) entry which is preliminary data.</text>
</comment>
<feature type="domain" description="Polysaccharide chain length determinant N-terminal" evidence="7">
    <location>
        <begin position="2"/>
        <end position="86"/>
    </location>
</feature>
<keyword evidence="5 6" id="KW-0472">Membrane</keyword>